<feature type="transmembrane region" description="Helical" evidence="7">
    <location>
        <begin position="73"/>
        <end position="93"/>
    </location>
</feature>
<dbReference type="PANTHER" id="PTHR33508">
    <property type="entry name" value="UPF0056 MEMBRANE PROTEIN YHCE"/>
    <property type="match status" value="1"/>
</dbReference>
<keyword evidence="9" id="KW-1185">Reference proteome</keyword>
<dbReference type="InterPro" id="IPR002771">
    <property type="entry name" value="Multi_antbiot-R_MarC"/>
</dbReference>
<organism evidence="8 9">
    <name type="scientific">Neisseria chenwenguii</name>
    <dbReference type="NCBI Taxonomy" id="1853278"/>
    <lineage>
        <taxon>Bacteria</taxon>
        <taxon>Pseudomonadati</taxon>
        <taxon>Pseudomonadota</taxon>
        <taxon>Betaproteobacteria</taxon>
        <taxon>Neisseriales</taxon>
        <taxon>Neisseriaceae</taxon>
        <taxon>Neisseria</taxon>
    </lineage>
</organism>
<dbReference type="OrthoDB" id="21094at2"/>
<dbReference type="EMBL" id="CP022278">
    <property type="protein sequence ID" value="ASK27287.1"/>
    <property type="molecule type" value="Genomic_DNA"/>
</dbReference>
<evidence type="ECO:0000256" key="4">
    <source>
        <dbReference type="ARBA" id="ARBA00022692"/>
    </source>
</evidence>
<dbReference type="KEGG" id="nei:BG910_05630"/>
<protein>
    <recommendedName>
        <fullName evidence="7">UPF0056 membrane protein</fullName>
    </recommendedName>
</protein>
<evidence type="ECO:0000256" key="2">
    <source>
        <dbReference type="ARBA" id="ARBA00009784"/>
    </source>
</evidence>
<evidence type="ECO:0000256" key="5">
    <source>
        <dbReference type="ARBA" id="ARBA00022989"/>
    </source>
</evidence>
<proteinExistence type="inferred from homology"/>
<evidence type="ECO:0000256" key="7">
    <source>
        <dbReference type="RuleBase" id="RU362048"/>
    </source>
</evidence>
<comment type="subcellular location">
    <subcellularLocation>
        <location evidence="1 7">Cell membrane</location>
        <topology evidence="1 7">Multi-pass membrane protein</topology>
    </subcellularLocation>
</comment>
<feature type="transmembrane region" description="Helical" evidence="7">
    <location>
        <begin position="117"/>
        <end position="139"/>
    </location>
</feature>
<evidence type="ECO:0000313" key="9">
    <source>
        <dbReference type="Proteomes" id="UP000198238"/>
    </source>
</evidence>
<dbReference type="Pfam" id="PF01914">
    <property type="entry name" value="MarC"/>
    <property type="match status" value="1"/>
</dbReference>
<evidence type="ECO:0000313" key="8">
    <source>
        <dbReference type="EMBL" id="ASK27287.1"/>
    </source>
</evidence>
<dbReference type="AlphaFoldDB" id="A0A220S1G7"/>
<keyword evidence="3" id="KW-1003">Cell membrane</keyword>
<feature type="transmembrane region" description="Helical" evidence="7">
    <location>
        <begin position="49"/>
        <end position="67"/>
    </location>
</feature>
<dbReference type="NCBIfam" id="TIGR00427">
    <property type="entry name" value="NAAT family transporter"/>
    <property type="match status" value="1"/>
</dbReference>
<keyword evidence="5 7" id="KW-1133">Transmembrane helix</keyword>
<feature type="transmembrane region" description="Helical" evidence="7">
    <location>
        <begin position="186"/>
        <end position="205"/>
    </location>
</feature>
<feature type="transmembrane region" description="Helical" evidence="7">
    <location>
        <begin position="6"/>
        <end position="28"/>
    </location>
</feature>
<comment type="similarity">
    <text evidence="2 7">Belongs to the UPF0056 (MarC) family.</text>
</comment>
<sequence>MPMTVLHHFGLAFMAFFAIMNPLTNLPVYLSLTASDDAALSRAVARRSLLIAFAIVAVFSLCGQYIFEMFGMTLPALRLAGGVLVFLIGFHMLQGRQSPAHHPDDVSQQNWEDKMSVAVSPLATPLLAGPGAIATAMNLSAQDTVWITVSAFALLCVMTYVLFVYGKTVVRLIGNNAMNVITRMMGLILTVIGVQMLISGIHGAFPNL</sequence>
<keyword evidence="4 7" id="KW-0812">Transmembrane</keyword>
<dbReference type="GO" id="GO:0005886">
    <property type="term" value="C:plasma membrane"/>
    <property type="evidence" value="ECO:0007669"/>
    <property type="project" value="UniProtKB-SubCell"/>
</dbReference>
<keyword evidence="6 7" id="KW-0472">Membrane</keyword>
<dbReference type="PANTHER" id="PTHR33508:SF1">
    <property type="entry name" value="UPF0056 MEMBRANE PROTEIN YHCE"/>
    <property type="match status" value="1"/>
</dbReference>
<dbReference type="Proteomes" id="UP000198238">
    <property type="component" value="Chromosome"/>
</dbReference>
<evidence type="ECO:0000256" key="1">
    <source>
        <dbReference type="ARBA" id="ARBA00004651"/>
    </source>
</evidence>
<gene>
    <name evidence="8" type="ORF">BG910_05630</name>
</gene>
<name>A0A220S1G7_9NEIS</name>
<reference evidence="8 9" key="1">
    <citation type="submission" date="2017-06" db="EMBL/GenBank/DDBJ databases">
        <title>Neisseria chenwenguii sp. nov., isolated from the intestinal contents of Tibetan Plateau Pika in Yushu, Qinghai Province, China.</title>
        <authorList>
            <person name="Zhang G."/>
        </authorList>
    </citation>
    <scope>NUCLEOTIDE SEQUENCE [LARGE SCALE GENOMIC DNA]</scope>
    <source>
        <strain evidence="8 9">10023</strain>
    </source>
</reference>
<accession>A0A220S1G7</accession>
<evidence type="ECO:0000256" key="3">
    <source>
        <dbReference type="ARBA" id="ARBA00022475"/>
    </source>
</evidence>
<evidence type="ECO:0000256" key="6">
    <source>
        <dbReference type="ARBA" id="ARBA00023136"/>
    </source>
</evidence>
<feature type="transmembrane region" description="Helical" evidence="7">
    <location>
        <begin position="145"/>
        <end position="165"/>
    </location>
</feature>